<organism evidence="5 6">
    <name type="scientific">Kluyveromyces dobzhanskii CBS 2104</name>
    <dbReference type="NCBI Taxonomy" id="1427455"/>
    <lineage>
        <taxon>Eukaryota</taxon>
        <taxon>Fungi</taxon>
        <taxon>Dikarya</taxon>
        <taxon>Ascomycota</taxon>
        <taxon>Saccharomycotina</taxon>
        <taxon>Saccharomycetes</taxon>
        <taxon>Saccharomycetales</taxon>
        <taxon>Saccharomycetaceae</taxon>
        <taxon>Kluyveromyces</taxon>
    </lineage>
</organism>
<dbReference type="EMBL" id="CCBQ010000045">
    <property type="protein sequence ID" value="CDO95802.1"/>
    <property type="molecule type" value="Genomic_DNA"/>
</dbReference>
<keyword evidence="3" id="KW-0449">Lipoprotein</keyword>
<keyword evidence="6" id="KW-1185">Reference proteome</keyword>
<evidence type="ECO:0000256" key="2">
    <source>
        <dbReference type="ARBA" id="ARBA00023139"/>
    </source>
</evidence>
<dbReference type="Pfam" id="PF15811">
    <property type="entry name" value="SVIP"/>
    <property type="match status" value="1"/>
</dbReference>
<dbReference type="InterPro" id="IPR031632">
    <property type="entry name" value="SVIP"/>
</dbReference>
<keyword evidence="1" id="KW-0519">Myristate</keyword>
<reference evidence="5 6" key="1">
    <citation type="submission" date="2014-03" db="EMBL/GenBank/DDBJ databases">
        <title>The genome of Kluyveromyces dobzhanskii.</title>
        <authorList>
            <person name="Nystedt B."/>
            <person name="Astrom S."/>
        </authorList>
    </citation>
    <scope>NUCLEOTIDE SEQUENCE [LARGE SCALE GENOMIC DNA]</scope>
    <source>
        <strain evidence="5 6">CBS 2104</strain>
    </source>
</reference>
<evidence type="ECO:0000313" key="5">
    <source>
        <dbReference type="EMBL" id="CDO95802.1"/>
    </source>
</evidence>
<comment type="caution">
    <text evidence="5">The sequence shown here is derived from an EMBL/GenBank/DDBJ whole genome shotgun (WGS) entry which is preliminary data.</text>
</comment>
<feature type="compositionally biased region" description="Polar residues" evidence="4">
    <location>
        <begin position="66"/>
        <end position="77"/>
    </location>
</feature>
<name>A0A0A8LC54_9SACH</name>
<feature type="compositionally biased region" description="Basic and acidic residues" evidence="4">
    <location>
        <begin position="48"/>
        <end position="62"/>
    </location>
</feature>
<keyword evidence="2" id="KW-0564">Palmitate</keyword>
<dbReference type="AlphaFoldDB" id="A0A0A8LC54"/>
<dbReference type="OrthoDB" id="4036141at2759"/>
<feature type="compositionally biased region" description="Polar residues" evidence="4">
    <location>
        <begin position="22"/>
        <end position="44"/>
    </location>
</feature>
<protein>
    <submittedName>
        <fullName evidence="5">WGS project CCBQ000000000 data, contig 00015</fullName>
    </submittedName>
</protein>
<feature type="region of interest" description="Disordered" evidence="4">
    <location>
        <begin position="1"/>
        <end position="95"/>
    </location>
</feature>
<evidence type="ECO:0000256" key="1">
    <source>
        <dbReference type="ARBA" id="ARBA00022707"/>
    </source>
</evidence>
<dbReference type="Proteomes" id="UP000031516">
    <property type="component" value="Unassembled WGS sequence"/>
</dbReference>
<accession>A0A0A8LC54</accession>
<evidence type="ECO:0000313" key="6">
    <source>
        <dbReference type="Proteomes" id="UP000031516"/>
    </source>
</evidence>
<evidence type="ECO:0000256" key="4">
    <source>
        <dbReference type="SAM" id="MobiDB-lite"/>
    </source>
</evidence>
<sequence>MGLCGSKHSEDIPVGVSHKTAPKSNKQTASKQSAGTQIDATHTANDLPPREAARIAAEERNAKVQAANSKSELSQKLASERAKSRKAHVMEIAQK</sequence>
<gene>
    <name evidence="5" type="ORF">KLDO_g4031</name>
</gene>
<evidence type="ECO:0000256" key="3">
    <source>
        <dbReference type="ARBA" id="ARBA00023288"/>
    </source>
</evidence>
<proteinExistence type="predicted"/>